<organism evidence="2 3">
    <name type="scientific">Stylosanthes scabra</name>
    <dbReference type="NCBI Taxonomy" id="79078"/>
    <lineage>
        <taxon>Eukaryota</taxon>
        <taxon>Viridiplantae</taxon>
        <taxon>Streptophyta</taxon>
        <taxon>Embryophyta</taxon>
        <taxon>Tracheophyta</taxon>
        <taxon>Spermatophyta</taxon>
        <taxon>Magnoliopsida</taxon>
        <taxon>eudicotyledons</taxon>
        <taxon>Gunneridae</taxon>
        <taxon>Pentapetalae</taxon>
        <taxon>rosids</taxon>
        <taxon>fabids</taxon>
        <taxon>Fabales</taxon>
        <taxon>Fabaceae</taxon>
        <taxon>Papilionoideae</taxon>
        <taxon>50 kb inversion clade</taxon>
        <taxon>dalbergioids sensu lato</taxon>
        <taxon>Dalbergieae</taxon>
        <taxon>Pterocarpus clade</taxon>
        <taxon>Stylosanthes</taxon>
    </lineage>
</organism>
<feature type="compositionally biased region" description="Pro residues" evidence="1">
    <location>
        <begin position="106"/>
        <end position="121"/>
    </location>
</feature>
<feature type="non-terminal residue" evidence="2">
    <location>
        <position position="180"/>
    </location>
</feature>
<keyword evidence="3" id="KW-1185">Reference proteome</keyword>
<reference evidence="2 3" key="1">
    <citation type="journal article" date="2023" name="Plants (Basel)">
        <title>Bridging the Gap: Combining Genomics and Transcriptomics Approaches to Understand Stylosanthes scabra, an Orphan Legume from the Brazilian Caatinga.</title>
        <authorList>
            <person name="Ferreira-Neto J.R.C."/>
            <person name="da Silva M.D."/>
            <person name="Binneck E."/>
            <person name="de Melo N.F."/>
            <person name="da Silva R.H."/>
            <person name="de Melo A.L.T.M."/>
            <person name="Pandolfi V."/>
            <person name="Bustamante F.O."/>
            <person name="Brasileiro-Vidal A.C."/>
            <person name="Benko-Iseppon A.M."/>
        </authorList>
    </citation>
    <scope>NUCLEOTIDE SEQUENCE [LARGE SCALE GENOMIC DNA]</scope>
    <source>
        <tissue evidence="2">Leaves</tissue>
    </source>
</reference>
<dbReference type="Proteomes" id="UP001341840">
    <property type="component" value="Unassembled WGS sequence"/>
</dbReference>
<accession>A0ABU6VZU3</accession>
<name>A0ABU6VZU3_9FABA</name>
<evidence type="ECO:0000256" key="1">
    <source>
        <dbReference type="SAM" id="MobiDB-lite"/>
    </source>
</evidence>
<sequence>MDLIELVATNQYMFTSDRSAKRGVMEIDSTNSILARIDQQFNIVNKKLEKIEAAAIKTPTEADFICGICGGPHESNTYNPGWRNHPNFGWGGDQNPRNNNIQTRPPFQPQQRPPYQQPPPFSQQNNLHQPPKPQPTSFEAALEKLTLTTTTFVQSTNNFMEETRANFRNQEAAIRNLETQ</sequence>
<dbReference type="EMBL" id="JASCZI010154470">
    <property type="protein sequence ID" value="MED6178016.1"/>
    <property type="molecule type" value="Genomic_DNA"/>
</dbReference>
<evidence type="ECO:0000313" key="3">
    <source>
        <dbReference type="Proteomes" id="UP001341840"/>
    </source>
</evidence>
<comment type="caution">
    <text evidence="2">The sequence shown here is derived from an EMBL/GenBank/DDBJ whole genome shotgun (WGS) entry which is preliminary data.</text>
</comment>
<evidence type="ECO:0000313" key="2">
    <source>
        <dbReference type="EMBL" id="MED6178016.1"/>
    </source>
</evidence>
<gene>
    <name evidence="2" type="ORF">PIB30_103742</name>
</gene>
<feature type="region of interest" description="Disordered" evidence="1">
    <location>
        <begin position="80"/>
        <end position="136"/>
    </location>
</feature>
<protein>
    <recommendedName>
        <fullName evidence="4">Reverse transcriptase domain-containing protein</fullName>
    </recommendedName>
</protein>
<proteinExistence type="predicted"/>
<evidence type="ECO:0008006" key="4">
    <source>
        <dbReference type="Google" id="ProtNLM"/>
    </source>
</evidence>